<dbReference type="InterPro" id="IPR043128">
    <property type="entry name" value="Rev_trsase/Diguanyl_cyclase"/>
</dbReference>
<gene>
    <name evidence="2" type="ORF">BTA35_0207010</name>
</gene>
<dbReference type="SMART" id="SM00267">
    <property type="entry name" value="GGDEF"/>
    <property type="match status" value="1"/>
</dbReference>
<dbReference type="InterPro" id="IPR035965">
    <property type="entry name" value="PAS-like_dom_sf"/>
</dbReference>
<dbReference type="STRING" id="966.BTA35_0207010"/>
<dbReference type="PANTHER" id="PTHR44757">
    <property type="entry name" value="DIGUANYLATE CYCLASE DGCP"/>
    <property type="match status" value="1"/>
</dbReference>
<evidence type="ECO:0000313" key="2">
    <source>
        <dbReference type="EMBL" id="OOV87751.1"/>
    </source>
</evidence>
<dbReference type="InterPro" id="IPR029787">
    <property type="entry name" value="Nucleotide_cyclase"/>
</dbReference>
<comment type="caution">
    <text evidence="2">The sequence shown here is derived from an EMBL/GenBank/DDBJ whole genome shotgun (WGS) entry which is preliminary data.</text>
</comment>
<dbReference type="Gene3D" id="3.30.450.20">
    <property type="entry name" value="PAS domain"/>
    <property type="match status" value="1"/>
</dbReference>
<reference evidence="2" key="1">
    <citation type="submission" date="2017-02" db="EMBL/GenBank/DDBJ databases">
        <title>Draft Genome Sequence of the Salt Water Bacterium Oceanospirillum linum ATCC 11336.</title>
        <authorList>
            <person name="Trachtenberg A.M."/>
            <person name="Carney J.G."/>
            <person name="Linnane J.D."/>
            <person name="Rheaume B.A."/>
            <person name="Pitts N.L."/>
            <person name="Mykles D.L."/>
            <person name="Maclea K.S."/>
        </authorList>
    </citation>
    <scope>NUCLEOTIDE SEQUENCE [LARGE SCALE GENOMIC DNA]</scope>
    <source>
        <strain evidence="2">ATCC 11336</strain>
    </source>
</reference>
<organism evidence="2 3">
    <name type="scientific">Oceanospirillum linum</name>
    <dbReference type="NCBI Taxonomy" id="966"/>
    <lineage>
        <taxon>Bacteria</taxon>
        <taxon>Pseudomonadati</taxon>
        <taxon>Pseudomonadota</taxon>
        <taxon>Gammaproteobacteria</taxon>
        <taxon>Oceanospirillales</taxon>
        <taxon>Oceanospirillaceae</taxon>
        <taxon>Oceanospirillum</taxon>
    </lineage>
</organism>
<sequence length="304" mass="34194">MMAVSDQLVGAAIAQSRELLLLLDPKSLSFIYSNSAAETALGYESGEICSLSPHDLFPEFTAPELNAILDNLSVDVNKHSVMNTVLVSKLVGLRDYYLQLQGVELDQQEVILISGHDVTERMAETDQVHEMLAEAQMDSMLDSATGLMQRVYFLPYMNNVMMKSHETKKPFGLMLLDLENMPEINELYGQPAGERVFLHIGQIVKRVVEVPEYAARFSGKKICLLLPMATKKSVQDLVSHLMRAIARLYYPEWPELKVKARMGIYFGSPTVDPEVLLERVGTDYRDRRLEADEVLTLLNPSLDP</sequence>
<dbReference type="InterPro" id="IPR000160">
    <property type="entry name" value="GGDEF_dom"/>
</dbReference>
<dbReference type="Gene3D" id="3.30.70.270">
    <property type="match status" value="1"/>
</dbReference>
<evidence type="ECO:0000313" key="3">
    <source>
        <dbReference type="Proteomes" id="UP000190064"/>
    </source>
</evidence>
<evidence type="ECO:0000259" key="1">
    <source>
        <dbReference type="PROSITE" id="PS50887"/>
    </source>
</evidence>
<dbReference type="Pfam" id="PF00990">
    <property type="entry name" value="GGDEF"/>
    <property type="match status" value="1"/>
</dbReference>
<dbReference type="EMBL" id="MTSD02000002">
    <property type="protein sequence ID" value="OOV87751.1"/>
    <property type="molecule type" value="Genomic_DNA"/>
</dbReference>
<accession>A0A1T1HD17</accession>
<dbReference type="Proteomes" id="UP000190064">
    <property type="component" value="Unassembled WGS sequence"/>
</dbReference>
<dbReference type="PROSITE" id="PS50887">
    <property type="entry name" value="GGDEF"/>
    <property type="match status" value="1"/>
</dbReference>
<dbReference type="NCBIfam" id="TIGR00254">
    <property type="entry name" value="GGDEF"/>
    <property type="match status" value="1"/>
</dbReference>
<dbReference type="SUPFAM" id="SSF55073">
    <property type="entry name" value="Nucleotide cyclase"/>
    <property type="match status" value="1"/>
</dbReference>
<dbReference type="RefSeq" id="WP_078319098.1">
    <property type="nucleotide sequence ID" value="NZ_FXTS01000002.1"/>
</dbReference>
<feature type="domain" description="GGDEF" evidence="1">
    <location>
        <begin position="169"/>
        <end position="300"/>
    </location>
</feature>
<dbReference type="CDD" id="cd01949">
    <property type="entry name" value="GGDEF"/>
    <property type="match status" value="1"/>
</dbReference>
<dbReference type="SUPFAM" id="SSF55785">
    <property type="entry name" value="PYP-like sensor domain (PAS domain)"/>
    <property type="match status" value="1"/>
</dbReference>
<dbReference type="PANTHER" id="PTHR44757:SF2">
    <property type="entry name" value="BIOFILM ARCHITECTURE MAINTENANCE PROTEIN MBAA"/>
    <property type="match status" value="1"/>
</dbReference>
<proteinExistence type="predicted"/>
<dbReference type="InterPro" id="IPR052155">
    <property type="entry name" value="Biofilm_reg_signaling"/>
</dbReference>
<dbReference type="AlphaFoldDB" id="A0A1T1HD17"/>
<keyword evidence="3" id="KW-1185">Reference proteome</keyword>
<name>A0A1T1HD17_OCELI</name>
<protein>
    <recommendedName>
        <fullName evidence="1">GGDEF domain-containing protein</fullName>
    </recommendedName>
</protein>